<dbReference type="Gene3D" id="3.80.10.10">
    <property type="entry name" value="Ribonuclease Inhibitor"/>
    <property type="match status" value="1"/>
</dbReference>
<comment type="subcellular location">
    <subcellularLocation>
        <location evidence="1">Cell envelope</location>
    </subcellularLocation>
</comment>
<reference evidence="6 7" key="1">
    <citation type="journal article" date="2016" name="DNA Res.">
        <title>The draft genome of MD-2 pineapple using hybrid error correction of long reads.</title>
        <authorList>
            <person name="Redwan R.M."/>
            <person name="Saidin A."/>
            <person name="Kumar S.V."/>
        </authorList>
    </citation>
    <scope>NUCLEOTIDE SEQUENCE [LARGE SCALE GENOMIC DNA]</scope>
    <source>
        <strain evidence="7">cv. MD2</strain>
        <tissue evidence="6">Leaf</tissue>
    </source>
</reference>
<dbReference type="EMBL" id="LSRQ01001450">
    <property type="protein sequence ID" value="OAY77785.1"/>
    <property type="molecule type" value="Genomic_DNA"/>
</dbReference>
<protein>
    <submittedName>
        <fullName evidence="6">Receptor-like protein 12</fullName>
    </submittedName>
</protein>
<name>A0A199VM29_ANACO</name>
<accession>A0A199VM29</accession>
<sequence length="335" mass="37870">MAIFVSKVPDKLQNFSFPLSSRMSTTIEDVCVRVIRSTILGRKPILLYMTSKAVRYSEPFPLEKDEEMSTVAMVKDDRLKHLLRWVGMQVTDEGRLHPTPSIFEKLWIPSNNLQDVEARRRRQGLGPIILCVVLSRAQSIQAFAASGCFETERNALLAFKADLIDPHNRLASWKSQNCCAWKEVVCSNTTGHILKLNLRNSYDNNDFLYYGKRPSALGDNNLRGNLSGWLGNMTSLTEIDLTGNSLNGTIPLGVWRLTNLTGLFLDRHIPDQIGKMHALESLDVAMNKLSGTIPQSLATLSFRNTYFSAIDRTYDRLYVAVALTLIRLRRRCGEM</sequence>
<dbReference type="InterPro" id="IPR051848">
    <property type="entry name" value="PGIP"/>
</dbReference>
<evidence type="ECO:0000313" key="6">
    <source>
        <dbReference type="EMBL" id="OAY77785.1"/>
    </source>
</evidence>
<evidence type="ECO:0000256" key="2">
    <source>
        <dbReference type="ARBA" id="ARBA00022614"/>
    </source>
</evidence>
<dbReference type="AlphaFoldDB" id="A0A199VM29"/>
<dbReference type="PANTHER" id="PTHR48059:SF30">
    <property type="entry name" value="OS06G0587000 PROTEIN"/>
    <property type="match status" value="1"/>
</dbReference>
<dbReference type="STRING" id="4615.A0A199VM29"/>
<keyword evidence="6" id="KW-0675">Receptor</keyword>
<comment type="caution">
    <text evidence="6">The sequence shown here is derived from an EMBL/GenBank/DDBJ whole genome shotgun (WGS) entry which is preliminary data.</text>
</comment>
<evidence type="ECO:0000259" key="5">
    <source>
        <dbReference type="Pfam" id="PF08263"/>
    </source>
</evidence>
<dbReference type="Proteomes" id="UP000092600">
    <property type="component" value="Unassembled WGS sequence"/>
</dbReference>
<dbReference type="InterPro" id="IPR013210">
    <property type="entry name" value="LRR_N_plant-typ"/>
</dbReference>
<gene>
    <name evidence="6" type="ORF">ACMD2_24903</name>
</gene>
<dbReference type="PANTHER" id="PTHR48059">
    <property type="entry name" value="POLYGALACTURONASE INHIBITOR 1"/>
    <property type="match status" value="1"/>
</dbReference>
<keyword evidence="2" id="KW-0433">Leucine-rich repeat</keyword>
<proteinExistence type="inferred from homology"/>
<feature type="domain" description="Leucine-rich repeat-containing N-terminal plant-type" evidence="5">
    <location>
        <begin position="151"/>
        <end position="187"/>
    </location>
</feature>
<dbReference type="SUPFAM" id="SSF52058">
    <property type="entry name" value="L domain-like"/>
    <property type="match status" value="1"/>
</dbReference>
<dbReference type="Pfam" id="PF08263">
    <property type="entry name" value="LRRNT_2"/>
    <property type="match status" value="1"/>
</dbReference>
<dbReference type="Pfam" id="PF00560">
    <property type="entry name" value="LRR_1"/>
    <property type="match status" value="2"/>
</dbReference>
<evidence type="ECO:0000256" key="1">
    <source>
        <dbReference type="ARBA" id="ARBA00004196"/>
    </source>
</evidence>
<dbReference type="InterPro" id="IPR032675">
    <property type="entry name" value="LRR_dom_sf"/>
</dbReference>
<evidence type="ECO:0000256" key="3">
    <source>
        <dbReference type="ARBA" id="ARBA00022737"/>
    </source>
</evidence>
<organism evidence="6 7">
    <name type="scientific">Ananas comosus</name>
    <name type="common">Pineapple</name>
    <name type="synonym">Ananas ananas</name>
    <dbReference type="NCBI Taxonomy" id="4615"/>
    <lineage>
        <taxon>Eukaryota</taxon>
        <taxon>Viridiplantae</taxon>
        <taxon>Streptophyta</taxon>
        <taxon>Embryophyta</taxon>
        <taxon>Tracheophyta</taxon>
        <taxon>Spermatophyta</taxon>
        <taxon>Magnoliopsida</taxon>
        <taxon>Liliopsida</taxon>
        <taxon>Poales</taxon>
        <taxon>Bromeliaceae</taxon>
        <taxon>Bromelioideae</taxon>
        <taxon>Ananas</taxon>
    </lineage>
</organism>
<comment type="similarity">
    <text evidence="4">Belongs to the polygalacturonase-inhibiting protein family.</text>
</comment>
<evidence type="ECO:0000313" key="7">
    <source>
        <dbReference type="Proteomes" id="UP000092600"/>
    </source>
</evidence>
<keyword evidence="3" id="KW-0677">Repeat</keyword>
<dbReference type="InterPro" id="IPR001611">
    <property type="entry name" value="Leu-rich_rpt"/>
</dbReference>
<evidence type="ECO:0000256" key="4">
    <source>
        <dbReference type="ARBA" id="ARBA00038043"/>
    </source>
</evidence>